<comment type="caution">
    <text evidence="1">The sequence shown here is derived from an EMBL/GenBank/DDBJ whole genome shotgun (WGS) entry which is preliminary data.</text>
</comment>
<keyword evidence="2" id="KW-1185">Reference proteome</keyword>
<evidence type="ECO:0008006" key="3">
    <source>
        <dbReference type="Google" id="ProtNLM"/>
    </source>
</evidence>
<accession>A0ABS5Z9Q3</accession>
<evidence type="ECO:0000313" key="1">
    <source>
        <dbReference type="EMBL" id="MBU2710779.1"/>
    </source>
</evidence>
<evidence type="ECO:0000313" key="2">
    <source>
        <dbReference type="Proteomes" id="UP000690515"/>
    </source>
</evidence>
<gene>
    <name evidence="1" type="ORF">KCG35_06890</name>
</gene>
<proteinExistence type="predicted"/>
<dbReference type="Proteomes" id="UP000690515">
    <property type="component" value="Unassembled WGS sequence"/>
</dbReference>
<reference evidence="1 2" key="1">
    <citation type="submission" date="2021-04" db="EMBL/GenBank/DDBJ databases">
        <authorList>
            <person name="Pira H."/>
            <person name="Risdian C."/>
            <person name="Wink J."/>
        </authorList>
    </citation>
    <scope>NUCLEOTIDE SEQUENCE [LARGE SCALE GENOMIC DNA]</scope>
    <source>
        <strain evidence="1 2">WH53</strain>
    </source>
</reference>
<dbReference type="RefSeq" id="WP_215818945.1">
    <property type="nucleotide sequence ID" value="NZ_JAGSOY010000011.1"/>
</dbReference>
<sequence length="46" mass="5309">MQRYKRTFGNQLHAREMSNQEIEVMIACGVLNRFTALGMPQSHQSV</sequence>
<protein>
    <recommendedName>
        <fullName evidence="3">Transposase</fullName>
    </recommendedName>
</protein>
<name>A0ABS5Z9Q3_9GAMM</name>
<dbReference type="EMBL" id="JAGSOY010000011">
    <property type="protein sequence ID" value="MBU2710779.1"/>
    <property type="molecule type" value="Genomic_DNA"/>
</dbReference>
<organism evidence="1 2">
    <name type="scientific">Zooshikella harenae</name>
    <dbReference type="NCBI Taxonomy" id="2827238"/>
    <lineage>
        <taxon>Bacteria</taxon>
        <taxon>Pseudomonadati</taxon>
        <taxon>Pseudomonadota</taxon>
        <taxon>Gammaproteobacteria</taxon>
        <taxon>Oceanospirillales</taxon>
        <taxon>Zooshikellaceae</taxon>
        <taxon>Zooshikella</taxon>
    </lineage>
</organism>